<dbReference type="Gene3D" id="3.40.50.720">
    <property type="entry name" value="NAD(P)-binding Rossmann-like Domain"/>
    <property type="match status" value="2"/>
</dbReference>
<dbReference type="PANTHER" id="PTHR10996">
    <property type="entry name" value="2-HYDROXYACID DEHYDROGENASE-RELATED"/>
    <property type="match status" value="1"/>
</dbReference>
<protein>
    <submittedName>
        <fullName evidence="6">2-hydroxyacid dehydrogenase</fullName>
    </submittedName>
</protein>
<dbReference type="PANTHER" id="PTHR10996:SF178">
    <property type="entry name" value="2-HYDROXYACID DEHYDROGENASE YGL185C-RELATED"/>
    <property type="match status" value="1"/>
</dbReference>
<feature type="domain" description="D-isomer specific 2-hydroxyacid dehydrogenase catalytic" evidence="4">
    <location>
        <begin position="43"/>
        <end position="305"/>
    </location>
</feature>
<evidence type="ECO:0000259" key="4">
    <source>
        <dbReference type="Pfam" id="PF00389"/>
    </source>
</evidence>
<keyword evidence="1 3" id="KW-0560">Oxidoreductase</keyword>
<evidence type="ECO:0000313" key="6">
    <source>
        <dbReference type="EMBL" id="UXC19364.1"/>
    </source>
</evidence>
<evidence type="ECO:0000256" key="1">
    <source>
        <dbReference type="ARBA" id="ARBA00023002"/>
    </source>
</evidence>
<gene>
    <name evidence="6" type="ORF">N4T19_04350</name>
</gene>
<comment type="similarity">
    <text evidence="3">Belongs to the D-isomer specific 2-hydroxyacid dehydrogenase family.</text>
</comment>
<dbReference type="InterPro" id="IPR006139">
    <property type="entry name" value="D-isomer_2_OHA_DH_cat_dom"/>
</dbReference>
<feature type="domain" description="D-isomer specific 2-hydroxyacid dehydrogenase NAD-binding" evidence="5">
    <location>
        <begin position="115"/>
        <end position="286"/>
    </location>
</feature>
<evidence type="ECO:0000313" key="7">
    <source>
        <dbReference type="Proteomes" id="UP001058290"/>
    </source>
</evidence>
<dbReference type="Pfam" id="PF00389">
    <property type="entry name" value="2-Hacid_dh"/>
    <property type="match status" value="1"/>
</dbReference>
<dbReference type="SUPFAM" id="SSF52283">
    <property type="entry name" value="Formate/glycerate dehydrogenase catalytic domain-like"/>
    <property type="match status" value="1"/>
</dbReference>
<dbReference type="InterPro" id="IPR050223">
    <property type="entry name" value="D-isomer_2-hydroxyacid_DH"/>
</dbReference>
<dbReference type="CDD" id="cd12156">
    <property type="entry name" value="HPPR"/>
    <property type="match status" value="1"/>
</dbReference>
<evidence type="ECO:0000259" key="5">
    <source>
        <dbReference type="Pfam" id="PF02826"/>
    </source>
</evidence>
<dbReference type="SUPFAM" id="SSF51735">
    <property type="entry name" value="NAD(P)-binding Rossmann-fold domains"/>
    <property type="match status" value="1"/>
</dbReference>
<dbReference type="Proteomes" id="UP001058290">
    <property type="component" value="Chromosome"/>
</dbReference>
<evidence type="ECO:0000256" key="3">
    <source>
        <dbReference type="RuleBase" id="RU003719"/>
    </source>
</evidence>
<dbReference type="RefSeq" id="WP_260719556.1">
    <property type="nucleotide sequence ID" value="NZ_CP104377.1"/>
</dbReference>
<name>A0ABY6A3R2_9BURK</name>
<keyword evidence="2" id="KW-0520">NAD</keyword>
<dbReference type="InterPro" id="IPR036291">
    <property type="entry name" value="NAD(P)-bd_dom_sf"/>
</dbReference>
<reference evidence="6" key="1">
    <citation type="submission" date="2022-09" db="EMBL/GenBank/DDBJ databases">
        <title>Bacterial diversity in gut of crayfish and pufferfish.</title>
        <authorList>
            <person name="Huang Y."/>
        </authorList>
    </citation>
    <scope>NUCLEOTIDE SEQUENCE</scope>
    <source>
        <strain evidence="6">PR12</strain>
    </source>
</reference>
<sequence length="316" mass="33454">MTLHATPIPLPILGPWLAQDLSASLPDSFLPLVLHSAPDFMAQLAPYVPRIRALVCTSGGQAIDATLMEQLPQLELILNLGAGTECVDLAAAQARGIQVLTGAGVNAVDVAELAIGMMISMARRIHFADREVRALQWGADRKPVRRLAGQRVGIAGMGAIGQAIAKRLLAFDMPISYFSRRPVEALPYTHHADLQSLATAVDFLFLALPGGSATLHLVNADILSALGPQGYVINVGRGSVVDEQALAQALAAGQIAGASLDVFEHEPQVPDSLVQSPNTLLQPHRGGFTVDAHEEIIALTLQRLAGLYAKSSSLIR</sequence>
<dbReference type="EMBL" id="CP104377">
    <property type="protein sequence ID" value="UXC19364.1"/>
    <property type="molecule type" value="Genomic_DNA"/>
</dbReference>
<dbReference type="InterPro" id="IPR006140">
    <property type="entry name" value="D-isomer_DH_NAD-bd"/>
</dbReference>
<keyword evidence="7" id="KW-1185">Reference proteome</keyword>
<dbReference type="Pfam" id="PF02826">
    <property type="entry name" value="2-Hacid_dh_C"/>
    <property type="match status" value="1"/>
</dbReference>
<organism evidence="6 7">
    <name type="scientific">Comamonas squillarum</name>
    <dbReference type="NCBI Taxonomy" id="2977320"/>
    <lineage>
        <taxon>Bacteria</taxon>
        <taxon>Pseudomonadati</taxon>
        <taxon>Pseudomonadota</taxon>
        <taxon>Betaproteobacteria</taxon>
        <taxon>Burkholderiales</taxon>
        <taxon>Comamonadaceae</taxon>
        <taxon>Comamonas</taxon>
    </lineage>
</organism>
<evidence type="ECO:0000256" key="2">
    <source>
        <dbReference type="ARBA" id="ARBA00023027"/>
    </source>
</evidence>
<proteinExistence type="inferred from homology"/>
<accession>A0ABY6A3R2</accession>